<dbReference type="GO" id="GO:0003677">
    <property type="term" value="F:DNA binding"/>
    <property type="evidence" value="ECO:0007669"/>
    <property type="project" value="UniProtKB-KW"/>
</dbReference>
<dbReference type="Gene3D" id="1.10.10.10">
    <property type="entry name" value="Winged helix-like DNA-binding domain superfamily/Winged helix DNA-binding domain"/>
    <property type="match status" value="1"/>
</dbReference>
<evidence type="ECO:0000256" key="3">
    <source>
        <dbReference type="ARBA" id="ARBA00023163"/>
    </source>
</evidence>
<accession>A0A7W3JI91</accession>
<dbReference type="CDD" id="cd07377">
    <property type="entry name" value="WHTH_GntR"/>
    <property type="match status" value="1"/>
</dbReference>
<evidence type="ECO:0000313" key="8">
    <source>
        <dbReference type="Proteomes" id="UP000522688"/>
    </source>
</evidence>
<dbReference type="RefSeq" id="WP_146856928.1">
    <property type="nucleotide sequence ID" value="NZ_BAAAHR010000001.1"/>
</dbReference>
<evidence type="ECO:0000313" key="5">
    <source>
        <dbReference type="EMBL" id="GEK84606.1"/>
    </source>
</evidence>
<dbReference type="InterPro" id="IPR036388">
    <property type="entry name" value="WH-like_DNA-bd_sf"/>
</dbReference>
<dbReference type="GO" id="GO:0003700">
    <property type="term" value="F:DNA-binding transcription factor activity"/>
    <property type="evidence" value="ECO:0007669"/>
    <property type="project" value="InterPro"/>
</dbReference>
<reference evidence="5 7" key="1">
    <citation type="submission" date="2019-07" db="EMBL/GenBank/DDBJ databases">
        <title>Whole genome shotgun sequence of Frigoribacterium faeni NBRC 103066.</title>
        <authorList>
            <person name="Hosoyama A."/>
            <person name="Uohara A."/>
            <person name="Ohji S."/>
            <person name="Ichikawa N."/>
        </authorList>
    </citation>
    <scope>NUCLEOTIDE SEQUENCE [LARGE SCALE GENOMIC DNA]</scope>
    <source>
        <strain evidence="5 7">NBRC 103066</strain>
    </source>
</reference>
<dbReference type="Pfam" id="PF07729">
    <property type="entry name" value="FCD"/>
    <property type="match status" value="1"/>
</dbReference>
<dbReference type="Gene3D" id="1.20.120.530">
    <property type="entry name" value="GntR ligand-binding domain-like"/>
    <property type="match status" value="1"/>
</dbReference>
<protein>
    <submittedName>
        <fullName evidence="6">DNA-binding FadR family transcriptional regulator</fullName>
    </submittedName>
</protein>
<evidence type="ECO:0000256" key="2">
    <source>
        <dbReference type="ARBA" id="ARBA00023125"/>
    </source>
</evidence>
<dbReference type="InterPro" id="IPR036390">
    <property type="entry name" value="WH_DNA-bd_sf"/>
</dbReference>
<keyword evidence="1" id="KW-0805">Transcription regulation</keyword>
<dbReference type="InterPro" id="IPR008920">
    <property type="entry name" value="TF_FadR/GntR_C"/>
</dbReference>
<evidence type="ECO:0000259" key="4">
    <source>
        <dbReference type="PROSITE" id="PS50949"/>
    </source>
</evidence>
<dbReference type="SUPFAM" id="SSF46785">
    <property type="entry name" value="Winged helix' DNA-binding domain"/>
    <property type="match status" value="1"/>
</dbReference>
<proteinExistence type="predicted"/>
<evidence type="ECO:0000256" key="1">
    <source>
        <dbReference type="ARBA" id="ARBA00023015"/>
    </source>
</evidence>
<keyword evidence="3" id="KW-0804">Transcription</keyword>
<dbReference type="SMART" id="SM00345">
    <property type="entry name" value="HTH_GNTR"/>
    <property type="match status" value="1"/>
</dbReference>
<gene>
    <name evidence="6" type="ORF">FB463_001544</name>
    <name evidence="5" type="ORF">FFA01_29150</name>
</gene>
<dbReference type="EMBL" id="BJUV01000045">
    <property type="protein sequence ID" value="GEK84606.1"/>
    <property type="molecule type" value="Genomic_DNA"/>
</dbReference>
<dbReference type="OrthoDB" id="4164516at2"/>
<dbReference type="SMART" id="SM00895">
    <property type="entry name" value="FCD"/>
    <property type="match status" value="1"/>
</dbReference>
<organism evidence="6 8">
    <name type="scientific">Frigoribacterium faeni</name>
    <dbReference type="NCBI Taxonomy" id="145483"/>
    <lineage>
        <taxon>Bacteria</taxon>
        <taxon>Bacillati</taxon>
        <taxon>Actinomycetota</taxon>
        <taxon>Actinomycetes</taxon>
        <taxon>Micrococcales</taxon>
        <taxon>Microbacteriaceae</taxon>
        <taxon>Frigoribacterium</taxon>
    </lineage>
</organism>
<evidence type="ECO:0000313" key="6">
    <source>
        <dbReference type="EMBL" id="MBA8813295.1"/>
    </source>
</evidence>
<dbReference type="EMBL" id="JACGWW010000002">
    <property type="protein sequence ID" value="MBA8813295.1"/>
    <property type="molecule type" value="Genomic_DNA"/>
</dbReference>
<dbReference type="InterPro" id="IPR011711">
    <property type="entry name" value="GntR_C"/>
</dbReference>
<dbReference type="PROSITE" id="PS50949">
    <property type="entry name" value="HTH_GNTR"/>
    <property type="match status" value="1"/>
</dbReference>
<keyword evidence="2 6" id="KW-0238">DNA-binding</keyword>
<dbReference type="AlphaFoldDB" id="A0A7W3JI91"/>
<dbReference type="SUPFAM" id="SSF48008">
    <property type="entry name" value="GntR ligand-binding domain-like"/>
    <property type="match status" value="1"/>
</dbReference>
<dbReference type="Proteomes" id="UP000522688">
    <property type="component" value="Unassembled WGS sequence"/>
</dbReference>
<keyword evidence="7" id="KW-1185">Reference proteome</keyword>
<comment type="caution">
    <text evidence="6">The sequence shown here is derived from an EMBL/GenBank/DDBJ whole genome shotgun (WGS) entry which is preliminary data.</text>
</comment>
<dbReference type="PANTHER" id="PTHR43537">
    <property type="entry name" value="TRANSCRIPTIONAL REGULATOR, GNTR FAMILY"/>
    <property type="match status" value="1"/>
</dbReference>
<evidence type="ECO:0000313" key="7">
    <source>
        <dbReference type="Proteomes" id="UP000321154"/>
    </source>
</evidence>
<sequence>MPGLQSSRERGLHAQVVDVLGQEIVDGRLEQGSILNLDALAVRFSVSRSVLRESLRVLQSLGMVEPRQRVGTQVLPRTSWDLMNPQIIVWRGRGPEYYTQMRELLELRLGLEPVAARLSATRLDPLQTALVQQAADTMVDAGTSGDGRRYLEADIAFHTAILHGSGNAVIGHFATTVEALLRTRVEEKRFTITDYTPASAARHHALADALVAGDADTAFRTAYELIAATVDEFVDEGRSAGR</sequence>
<name>A0A7W3JI91_9MICO</name>
<dbReference type="Proteomes" id="UP000321154">
    <property type="component" value="Unassembled WGS sequence"/>
</dbReference>
<feature type="domain" description="HTH gntR-type" evidence="4">
    <location>
        <begin position="10"/>
        <end position="77"/>
    </location>
</feature>
<reference evidence="6 8" key="2">
    <citation type="submission" date="2020-07" db="EMBL/GenBank/DDBJ databases">
        <title>Sequencing the genomes of 1000 actinobacteria strains.</title>
        <authorList>
            <person name="Klenk H.-P."/>
        </authorList>
    </citation>
    <scope>NUCLEOTIDE SEQUENCE [LARGE SCALE GENOMIC DNA]</scope>
    <source>
        <strain evidence="6 8">DSM 10309</strain>
    </source>
</reference>
<dbReference type="InterPro" id="IPR000524">
    <property type="entry name" value="Tscrpt_reg_HTH_GntR"/>
</dbReference>
<dbReference type="Pfam" id="PF00392">
    <property type="entry name" value="GntR"/>
    <property type="match status" value="1"/>
</dbReference>
<dbReference type="PANTHER" id="PTHR43537:SF44">
    <property type="entry name" value="GNTR FAMILY REGULATORY PROTEIN"/>
    <property type="match status" value="1"/>
</dbReference>